<dbReference type="STRING" id="1403537.Q428_13110"/>
<name>A0A017RRV0_9CLOT</name>
<feature type="transmembrane region" description="Helical" evidence="1">
    <location>
        <begin position="40"/>
        <end position="59"/>
    </location>
</feature>
<accession>A0A017RRV0</accession>
<feature type="transmembrane region" description="Helical" evidence="1">
    <location>
        <begin position="14"/>
        <end position="34"/>
    </location>
</feature>
<evidence type="ECO:0000313" key="3">
    <source>
        <dbReference type="Proteomes" id="UP000019681"/>
    </source>
</evidence>
<organism evidence="2 3">
    <name type="scientific">Fervidicella metallireducens AeB</name>
    <dbReference type="NCBI Taxonomy" id="1403537"/>
    <lineage>
        <taxon>Bacteria</taxon>
        <taxon>Bacillati</taxon>
        <taxon>Bacillota</taxon>
        <taxon>Clostridia</taxon>
        <taxon>Eubacteriales</taxon>
        <taxon>Clostridiaceae</taxon>
        <taxon>Fervidicella</taxon>
    </lineage>
</organism>
<dbReference type="AlphaFoldDB" id="A0A017RRV0"/>
<protein>
    <submittedName>
        <fullName evidence="2">Uncharacterized protein</fullName>
    </submittedName>
</protein>
<sequence>MNLVVLYGIQKKTYLLYAIILHAIFDFLSALYQMKVIKSLAMVELTVSVISVIVLYAVVKRKNRFEIKIGKDIQ</sequence>
<keyword evidence="1" id="KW-0472">Membrane</keyword>
<dbReference type="EMBL" id="AZQP01000054">
    <property type="protein sequence ID" value="EYE87478.1"/>
    <property type="molecule type" value="Genomic_DNA"/>
</dbReference>
<keyword evidence="1" id="KW-0812">Transmembrane</keyword>
<dbReference type="Proteomes" id="UP000019681">
    <property type="component" value="Unassembled WGS sequence"/>
</dbReference>
<evidence type="ECO:0000313" key="2">
    <source>
        <dbReference type="EMBL" id="EYE87478.1"/>
    </source>
</evidence>
<dbReference type="OrthoDB" id="9807167at2"/>
<dbReference type="InterPro" id="IPR011397">
    <property type="entry name" value="YhfC"/>
</dbReference>
<comment type="caution">
    <text evidence="2">The sequence shown here is derived from an EMBL/GenBank/DDBJ whole genome shotgun (WGS) entry which is preliminary data.</text>
</comment>
<keyword evidence="1" id="KW-1133">Transmembrane helix</keyword>
<evidence type="ECO:0000256" key="1">
    <source>
        <dbReference type="SAM" id="Phobius"/>
    </source>
</evidence>
<proteinExistence type="predicted"/>
<keyword evidence="3" id="KW-1185">Reference proteome</keyword>
<dbReference type="Pfam" id="PF10086">
    <property type="entry name" value="YhfC"/>
    <property type="match status" value="1"/>
</dbReference>
<dbReference type="RefSeq" id="WP_035381381.1">
    <property type="nucleotide sequence ID" value="NZ_AZQP01000054.1"/>
</dbReference>
<gene>
    <name evidence="2" type="ORF">Q428_13110</name>
</gene>
<reference evidence="2 3" key="1">
    <citation type="journal article" date="2014" name="Genome Announc.">
        <title>Draft Genome Sequence of Fervidicella metallireducens Strain AeBT, an Iron-Reducing Thermoanaerobe from the Great Artesian Basin.</title>
        <authorList>
            <person name="Patel B.K."/>
        </authorList>
    </citation>
    <scope>NUCLEOTIDE SEQUENCE [LARGE SCALE GENOMIC DNA]</scope>
    <source>
        <strain evidence="2 3">AeB</strain>
    </source>
</reference>